<feature type="compositionally biased region" description="Polar residues" evidence="5">
    <location>
        <begin position="27"/>
        <end position="39"/>
    </location>
</feature>
<evidence type="ECO:0000259" key="8">
    <source>
        <dbReference type="PROSITE" id="PS51746"/>
    </source>
</evidence>
<evidence type="ECO:0000259" key="7">
    <source>
        <dbReference type="PROSITE" id="PS50011"/>
    </source>
</evidence>
<dbReference type="PROSITE" id="PS51257">
    <property type="entry name" value="PROKAR_LIPOPROTEIN"/>
    <property type="match status" value="1"/>
</dbReference>
<feature type="transmembrane region" description="Helical" evidence="6">
    <location>
        <begin position="619"/>
        <end position="637"/>
    </location>
</feature>
<dbReference type="PROSITE" id="PS51746">
    <property type="entry name" value="PPM_2"/>
    <property type="match status" value="1"/>
</dbReference>
<keyword evidence="1" id="KW-0808">Transferase</keyword>
<feature type="domain" description="PPM-type phosphatase" evidence="8">
    <location>
        <begin position="69"/>
        <end position="304"/>
    </location>
</feature>
<keyword evidence="3 9" id="KW-0418">Kinase</keyword>
<evidence type="ECO:0000256" key="2">
    <source>
        <dbReference type="ARBA" id="ARBA00022741"/>
    </source>
</evidence>
<evidence type="ECO:0000313" key="9">
    <source>
        <dbReference type="EMBL" id="QBF81386.1"/>
    </source>
</evidence>
<dbReference type="SMART" id="SM00220">
    <property type="entry name" value="S_TKc"/>
    <property type="match status" value="1"/>
</dbReference>
<protein>
    <submittedName>
        <fullName evidence="9">Bifunctional protein-serine/threonine kinase/phosphatase</fullName>
    </submittedName>
</protein>
<gene>
    <name evidence="9" type="ORF">EXU30_00745</name>
</gene>
<evidence type="ECO:0000313" key="10">
    <source>
        <dbReference type="Proteomes" id="UP000291106"/>
    </source>
</evidence>
<dbReference type="OrthoDB" id="9801841at2"/>
<dbReference type="GO" id="GO:0005524">
    <property type="term" value="F:ATP binding"/>
    <property type="evidence" value="ECO:0007669"/>
    <property type="project" value="UniProtKB-KW"/>
</dbReference>
<dbReference type="PANTHER" id="PTHR43289:SF6">
    <property type="entry name" value="SERINE_THREONINE-PROTEIN KINASE NEKL-3"/>
    <property type="match status" value="1"/>
</dbReference>
<dbReference type="InterPro" id="IPR036457">
    <property type="entry name" value="PPM-type-like_dom_sf"/>
</dbReference>
<keyword evidence="6" id="KW-0472">Membrane</keyword>
<keyword evidence="6" id="KW-0812">Transmembrane</keyword>
<dbReference type="PANTHER" id="PTHR43289">
    <property type="entry name" value="MITOGEN-ACTIVATED PROTEIN KINASE KINASE KINASE 20-RELATED"/>
    <property type="match status" value="1"/>
</dbReference>
<accession>A0A411PCW4</accession>
<evidence type="ECO:0000256" key="3">
    <source>
        <dbReference type="ARBA" id="ARBA00022777"/>
    </source>
</evidence>
<dbReference type="Gene3D" id="3.30.200.20">
    <property type="entry name" value="Phosphorylase Kinase, domain 1"/>
    <property type="match status" value="1"/>
</dbReference>
<dbReference type="InterPro" id="IPR011009">
    <property type="entry name" value="Kinase-like_dom_sf"/>
</dbReference>
<dbReference type="Pfam" id="PF00069">
    <property type="entry name" value="Pkinase"/>
    <property type="match status" value="1"/>
</dbReference>
<evidence type="ECO:0000256" key="6">
    <source>
        <dbReference type="SAM" id="Phobius"/>
    </source>
</evidence>
<dbReference type="InterPro" id="IPR000719">
    <property type="entry name" value="Prot_kinase_dom"/>
</dbReference>
<keyword evidence="2" id="KW-0547">Nucleotide-binding</keyword>
<dbReference type="CDD" id="cd00143">
    <property type="entry name" value="PP2Cc"/>
    <property type="match status" value="1"/>
</dbReference>
<evidence type="ECO:0000256" key="4">
    <source>
        <dbReference type="ARBA" id="ARBA00022840"/>
    </source>
</evidence>
<dbReference type="GO" id="GO:0004674">
    <property type="term" value="F:protein serine/threonine kinase activity"/>
    <property type="evidence" value="ECO:0007669"/>
    <property type="project" value="TreeGrafter"/>
</dbReference>
<dbReference type="EMBL" id="CP036200">
    <property type="protein sequence ID" value="QBF81386.1"/>
    <property type="molecule type" value="Genomic_DNA"/>
</dbReference>
<dbReference type="SUPFAM" id="SSF56112">
    <property type="entry name" value="Protein kinase-like (PK-like)"/>
    <property type="match status" value="1"/>
</dbReference>
<feature type="domain" description="Protein kinase" evidence="7">
    <location>
        <begin position="337"/>
        <end position="597"/>
    </location>
</feature>
<dbReference type="KEGG" id="smai:EXU30_00745"/>
<evidence type="ECO:0000256" key="1">
    <source>
        <dbReference type="ARBA" id="ARBA00022679"/>
    </source>
</evidence>
<sequence length="638" mass="71234">MTVNKLSKQVTDNQALGSGLSACDSFHPQSVPSNQSNSTEHNDIELPSPNTGCEQTIDHLSHGQSLTVTVGQSSNAGVKAENQDAIGIRIPEGLALTTKGIVSVISDGVSTAEAAAQASQISVTNFIADYYSTPDTWGVQTSSTKVLTALNRWLYGLGQDYRDARRGFVCTFSALVLKSCSAHILHAGDSRVYLFRDGQISRLTQDHVTEVSGSKTYLTRALGMDVKLSVDYRKLSIRQGDVFLLTTDGIHDVLTDNELASRLSRFVQTNQFQDNDCEHFCQQLIAKALDCASNDNLSAQLLFISDLPDQQIEDVYQQLSDKPFPPPMNVGNKLDGYQVTHILHQSQRSQVYRVVDSDGNAYCMKTPSVNYLDDAAYIERFVLESWVGNRIQNPNVVKVCHSSRHKSAVYYLTEFLGGVSLSQWIEHNPKSSVETVFTFVKQIEAGVRAFHRKETLHQDLKPDNIFVTRQEQVKIIDFGSCYIKGIAEIATPLVRDKILGTADYSAPELILGYQADSRADLFSLAVITYEMLAGQLPFAGKLAQCKTRHDYLKLSYIPVYQPNPMVPEWVDDVLRKALSIEPSFRFADTHEFVHELTRVNYPSRKSEFVPLIQRDPTRFWQAVSAILLMCLLLSIFFF</sequence>
<dbReference type="SMART" id="SM00332">
    <property type="entry name" value="PP2Cc"/>
    <property type="match status" value="1"/>
</dbReference>
<dbReference type="PROSITE" id="PS50011">
    <property type="entry name" value="PROTEIN_KINASE_DOM"/>
    <property type="match status" value="1"/>
</dbReference>
<feature type="region of interest" description="Disordered" evidence="5">
    <location>
        <begin position="19"/>
        <end position="52"/>
    </location>
</feature>
<reference evidence="9 10" key="1">
    <citation type="submission" date="2019-02" db="EMBL/GenBank/DDBJ databases">
        <title>Shewanella sp. D4-2 isolated from Dokdo Island.</title>
        <authorList>
            <person name="Baek K."/>
        </authorList>
    </citation>
    <scope>NUCLEOTIDE SEQUENCE [LARGE SCALE GENOMIC DNA]</scope>
    <source>
        <strain evidence="9 10">D4-2</strain>
    </source>
</reference>
<dbReference type="InterPro" id="IPR001932">
    <property type="entry name" value="PPM-type_phosphatase-like_dom"/>
</dbReference>
<dbReference type="CDD" id="cd14014">
    <property type="entry name" value="STKc_PknB_like"/>
    <property type="match status" value="1"/>
</dbReference>
<keyword evidence="6" id="KW-1133">Transmembrane helix</keyword>
<keyword evidence="10" id="KW-1185">Reference proteome</keyword>
<dbReference type="Gene3D" id="3.60.40.10">
    <property type="entry name" value="PPM-type phosphatase domain"/>
    <property type="match status" value="1"/>
</dbReference>
<dbReference type="RefSeq" id="WP_130597363.1">
    <property type="nucleotide sequence ID" value="NZ_CP036200.1"/>
</dbReference>
<dbReference type="SUPFAM" id="SSF81606">
    <property type="entry name" value="PP2C-like"/>
    <property type="match status" value="1"/>
</dbReference>
<dbReference type="SMART" id="SM00331">
    <property type="entry name" value="PP2C_SIG"/>
    <property type="match status" value="1"/>
</dbReference>
<dbReference type="Pfam" id="PF13672">
    <property type="entry name" value="PP2C_2"/>
    <property type="match status" value="1"/>
</dbReference>
<dbReference type="AlphaFoldDB" id="A0A411PCW4"/>
<dbReference type="Proteomes" id="UP000291106">
    <property type="component" value="Chromosome"/>
</dbReference>
<proteinExistence type="predicted"/>
<organism evidence="9 10">
    <name type="scientific">Shewanella maritima</name>
    <dbReference type="NCBI Taxonomy" id="2520507"/>
    <lineage>
        <taxon>Bacteria</taxon>
        <taxon>Pseudomonadati</taxon>
        <taxon>Pseudomonadota</taxon>
        <taxon>Gammaproteobacteria</taxon>
        <taxon>Alteromonadales</taxon>
        <taxon>Shewanellaceae</taxon>
        <taxon>Shewanella</taxon>
    </lineage>
</organism>
<name>A0A411PCW4_9GAMM</name>
<dbReference type="Gene3D" id="1.10.510.10">
    <property type="entry name" value="Transferase(Phosphotransferase) domain 1"/>
    <property type="match status" value="1"/>
</dbReference>
<keyword evidence="4" id="KW-0067">ATP-binding</keyword>
<evidence type="ECO:0000256" key="5">
    <source>
        <dbReference type="SAM" id="MobiDB-lite"/>
    </source>
</evidence>